<reference evidence="11 12" key="1">
    <citation type="submission" date="2019-01" db="EMBL/GenBank/DDBJ databases">
        <authorList>
            <person name="Chen W.-M."/>
        </authorList>
    </citation>
    <scope>NUCLEOTIDE SEQUENCE [LARGE SCALE GENOMIC DNA]</scope>
    <source>
        <strain evidence="11 12">TER-1</strain>
    </source>
</reference>
<dbReference type="OrthoDB" id="9767361at2"/>
<keyword evidence="8" id="KW-0868">Chloride</keyword>
<dbReference type="InterPro" id="IPR001807">
    <property type="entry name" value="ClC"/>
</dbReference>
<dbReference type="Gene3D" id="1.10.3080.10">
    <property type="entry name" value="Clc chloride channel"/>
    <property type="match status" value="1"/>
</dbReference>
<dbReference type="PRINTS" id="PR00762">
    <property type="entry name" value="CLCHANNEL"/>
</dbReference>
<keyword evidence="3 10" id="KW-0812">Transmembrane</keyword>
<dbReference type="GO" id="GO:0005254">
    <property type="term" value="F:chloride channel activity"/>
    <property type="evidence" value="ECO:0007669"/>
    <property type="project" value="UniProtKB-KW"/>
</dbReference>
<dbReference type="PANTHER" id="PTHR43427:SF6">
    <property type="entry name" value="CHLORIDE CHANNEL PROTEIN CLC-E"/>
    <property type="match status" value="1"/>
</dbReference>
<comment type="subcellular location">
    <subcellularLocation>
        <location evidence="1">Membrane</location>
        <topology evidence="1">Multi-pass membrane protein</topology>
    </subcellularLocation>
</comment>
<feature type="transmembrane region" description="Helical" evidence="10">
    <location>
        <begin position="160"/>
        <end position="184"/>
    </location>
</feature>
<dbReference type="GO" id="GO:0034707">
    <property type="term" value="C:chloride channel complex"/>
    <property type="evidence" value="ECO:0007669"/>
    <property type="project" value="UniProtKB-KW"/>
</dbReference>
<dbReference type="Proteomes" id="UP000286997">
    <property type="component" value="Unassembled WGS sequence"/>
</dbReference>
<keyword evidence="12" id="KW-1185">Reference proteome</keyword>
<dbReference type="InterPro" id="IPR050368">
    <property type="entry name" value="ClC-type_chloride_channel"/>
</dbReference>
<evidence type="ECO:0000313" key="11">
    <source>
        <dbReference type="EMBL" id="RVU19329.1"/>
    </source>
</evidence>
<dbReference type="SUPFAM" id="SSF81340">
    <property type="entry name" value="Clc chloride channel"/>
    <property type="match status" value="1"/>
</dbReference>
<dbReference type="EMBL" id="SACP01000006">
    <property type="protein sequence ID" value="RVU19329.1"/>
    <property type="molecule type" value="Genomic_DNA"/>
</dbReference>
<keyword evidence="5" id="KW-0406">Ion transport</keyword>
<keyword evidence="2" id="KW-0813">Transport</keyword>
<feature type="transmembrane region" description="Helical" evidence="10">
    <location>
        <begin position="234"/>
        <end position="255"/>
    </location>
</feature>
<dbReference type="PANTHER" id="PTHR43427">
    <property type="entry name" value="CHLORIDE CHANNEL PROTEIN CLC-E"/>
    <property type="match status" value="1"/>
</dbReference>
<feature type="transmembrane region" description="Helical" evidence="10">
    <location>
        <begin position="26"/>
        <end position="43"/>
    </location>
</feature>
<organism evidence="11 12">
    <name type="scientific">Methylobacterium oryzihabitans</name>
    <dbReference type="NCBI Taxonomy" id="2499852"/>
    <lineage>
        <taxon>Bacteria</taxon>
        <taxon>Pseudomonadati</taxon>
        <taxon>Pseudomonadota</taxon>
        <taxon>Alphaproteobacteria</taxon>
        <taxon>Hyphomicrobiales</taxon>
        <taxon>Methylobacteriaceae</taxon>
        <taxon>Methylobacterium</taxon>
    </lineage>
</organism>
<evidence type="ECO:0000313" key="12">
    <source>
        <dbReference type="Proteomes" id="UP000286997"/>
    </source>
</evidence>
<keyword evidence="9" id="KW-0407">Ion channel</keyword>
<evidence type="ECO:0000256" key="2">
    <source>
        <dbReference type="ARBA" id="ARBA00022448"/>
    </source>
</evidence>
<gene>
    <name evidence="11" type="ORF">EOE48_07970</name>
</gene>
<sequence>MGRVRDLVQRVTGSSRALADQWLRRGLFLAGGLAVGGAAVLMAKLADGAQASFRAVLAVSPWIALGLAPLGFAGAVWLARNVFPNSQGSGIPQVIAAREIEDPVRRHALVSLRVAFGKIVVMTMGLLCGASIGREGPTVQVGAALMAAAGRLSPERLSGLLLAGGAAGVAAAFNTPLAGIVFAIEELSRSFESRTSGLVVTTIIAAGLTSLALVGDYSYFGRTAARLPFGADWLAVAICGVSGGLAGGLFSRIVIAFGRGLPGRAGAWIARHPVAFAALCGLGVAGCGLLTGGHAYGTGYEQARALLHGTEPVHEGFAPAKFAATVLSSVSGIPGGLFAPSLAVGAGLGAEVARLFAGTPPGALVLIGMVAYLAGTLRAPITAFVIVSEMTETHAMMIPLMIAALIADATAKLICPHGLYHALAAQIVAQAAPDTSARDLPQRP</sequence>
<proteinExistence type="predicted"/>
<dbReference type="InterPro" id="IPR014743">
    <property type="entry name" value="Cl-channel_core"/>
</dbReference>
<evidence type="ECO:0000256" key="10">
    <source>
        <dbReference type="SAM" id="Phobius"/>
    </source>
</evidence>
<evidence type="ECO:0000256" key="4">
    <source>
        <dbReference type="ARBA" id="ARBA00022989"/>
    </source>
</evidence>
<dbReference type="AlphaFoldDB" id="A0A3S2VWK9"/>
<protein>
    <submittedName>
        <fullName evidence="11">Chloride channel protein</fullName>
    </submittedName>
</protein>
<dbReference type="CDD" id="cd01034">
    <property type="entry name" value="EriC_like"/>
    <property type="match status" value="1"/>
</dbReference>
<name>A0A3S2VWK9_9HYPH</name>
<keyword evidence="6 10" id="KW-0472">Membrane</keyword>
<evidence type="ECO:0000256" key="8">
    <source>
        <dbReference type="ARBA" id="ARBA00023214"/>
    </source>
</evidence>
<evidence type="ECO:0000256" key="1">
    <source>
        <dbReference type="ARBA" id="ARBA00004141"/>
    </source>
</evidence>
<dbReference type="Pfam" id="PF00654">
    <property type="entry name" value="Voltage_CLC"/>
    <property type="match status" value="1"/>
</dbReference>
<feature type="transmembrane region" description="Helical" evidence="10">
    <location>
        <begin position="364"/>
        <end position="387"/>
    </location>
</feature>
<evidence type="ECO:0000256" key="6">
    <source>
        <dbReference type="ARBA" id="ARBA00023136"/>
    </source>
</evidence>
<feature type="transmembrane region" description="Helical" evidence="10">
    <location>
        <begin position="276"/>
        <end position="297"/>
    </location>
</feature>
<feature type="transmembrane region" description="Helical" evidence="10">
    <location>
        <begin position="196"/>
        <end position="214"/>
    </location>
</feature>
<keyword evidence="7" id="KW-0869">Chloride channel</keyword>
<evidence type="ECO:0000256" key="5">
    <source>
        <dbReference type="ARBA" id="ARBA00023065"/>
    </source>
</evidence>
<feature type="transmembrane region" description="Helical" evidence="10">
    <location>
        <begin position="55"/>
        <end position="79"/>
    </location>
</feature>
<evidence type="ECO:0000256" key="9">
    <source>
        <dbReference type="ARBA" id="ARBA00023303"/>
    </source>
</evidence>
<feature type="transmembrane region" description="Helical" evidence="10">
    <location>
        <begin position="337"/>
        <end position="357"/>
    </location>
</feature>
<keyword evidence="4 10" id="KW-1133">Transmembrane helix</keyword>
<evidence type="ECO:0000256" key="3">
    <source>
        <dbReference type="ARBA" id="ARBA00022692"/>
    </source>
</evidence>
<dbReference type="RefSeq" id="WP_127728264.1">
    <property type="nucleotide sequence ID" value="NZ_SACP01000006.1"/>
</dbReference>
<evidence type="ECO:0000256" key="7">
    <source>
        <dbReference type="ARBA" id="ARBA00023173"/>
    </source>
</evidence>
<accession>A0A3S2VWK9</accession>
<comment type="caution">
    <text evidence="11">The sequence shown here is derived from an EMBL/GenBank/DDBJ whole genome shotgun (WGS) entry which is preliminary data.</text>
</comment>